<dbReference type="InterPro" id="IPR016181">
    <property type="entry name" value="Acyl_CoA_acyltransferase"/>
</dbReference>
<reference evidence="16" key="1">
    <citation type="journal article" date="2021" name="Microb. Physiol.">
        <title>Proteogenomic Insights into the Physiology of Marine, Sulfate-Reducing, Filamentous Desulfonema limicola and Desulfonema magnum.</title>
        <authorList>
            <person name="Schnaars V."/>
            <person name="Wohlbrand L."/>
            <person name="Scheve S."/>
            <person name="Hinrichs C."/>
            <person name="Reinhardt R."/>
            <person name="Rabus R."/>
        </authorList>
    </citation>
    <scope>NUCLEOTIDE SEQUENCE</scope>
    <source>
        <strain evidence="16">5ac10</strain>
    </source>
</reference>
<dbReference type="Gene3D" id="3.40.630.70">
    <property type="entry name" value="Leucyl/phenylalanyl-tRNA-protein transferase, C-terminal domain"/>
    <property type="match status" value="1"/>
</dbReference>
<comment type="subcellular location">
    <subcellularLocation>
        <location evidence="1 15">Cytoplasm</location>
    </subcellularLocation>
</comment>
<dbReference type="InterPro" id="IPR042203">
    <property type="entry name" value="Leu/Phe-tRNA_Trfase_C"/>
</dbReference>
<keyword evidence="17" id="KW-1185">Reference proteome</keyword>
<dbReference type="RefSeq" id="WP_207687586.1">
    <property type="nucleotide sequence ID" value="NZ_CP061799.1"/>
</dbReference>
<evidence type="ECO:0000256" key="8">
    <source>
        <dbReference type="ARBA" id="ARBA00054043"/>
    </source>
</evidence>
<dbReference type="KEGG" id="dli:dnl_39030"/>
<evidence type="ECO:0000313" key="17">
    <source>
        <dbReference type="Proteomes" id="UP000663720"/>
    </source>
</evidence>
<evidence type="ECO:0000256" key="12">
    <source>
        <dbReference type="ARBA" id="ARBA00077136"/>
    </source>
</evidence>
<dbReference type="PANTHER" id="PTHR30098:SF2">
    <property type="entry name" value="LEUCYL_PHENYLALANYL-TRNA--PROTEIN TRANSFERASE"/>
    <property type="match status" value="1"/>
</dbReference>
<evidence type="ECO:0000256" key="14">
    <source>
        <dbReference type="ARBA" id="ARBA00083640"/>
    </source>
</evidence>
<dbReference type="GO" id="GO:0005737">
    <property type="term" value="C:cytoplasm"/>
    <property type="evidence" value="ECO:0007669"/>
    <property type="project" value="UniProtKB-SubCell"/>
</dbReference>
<comment type="catalytic activity">
    <reaction evidence="5 15">
        <text>L-phenylalanyl-tRNA(Phe) + an N-terminal L-alpha-aminoacyl-[protein] = an N-terminal L-phenylalanyl-L-alpha-aminoacyl-[protein] + tRNA(Phe)</text>
        <dbReference type="Rhea" id="RHEA:43632"/>
        <dbReference type="Rhea" id="RHEA-COMP:9668"/>
        <dbReference type="Rhea" id="RHEA-COMP:9699"/>
        <dbReference type="Rhea" id="RHEA-COMP:10636"/>
        <dbReference type="Rhea" id="RHEA-COMP:10637"/>
        <dbReference type="ChEBI" id="CHEBI:78442"/>
        <dbReference type="ChEBI" id="CHEBI:78531"/>
        <dbReference type="ChEBI" id="CHEBI:78597"/>
        <dbReference type="ChEBI" id="CHEBI:83561"/>
        <dbReference type="EC" id="2.3.2.6"/>
    </reaction>
</comment>
<comment type="similarity">
    <text evidence="9 15">Belongs to the L/F-transferase family.</text>
</comment>
<gene>
    <name evidence="15 16" type="primary">aat</name>
    <name evidence="16" type="ORF">dnl_39030</name>
</gene>
<dbReference type="SUPFAM" id="SSF55729">
    <property type="entry name" value="Acyl-CoA N-acyltransferases (Nat)"/>
    <property type="match status" value="1"/>
</dbReference>
<protein>
    <recommendedName>
        <fullName evidence="11 15">Leucyl/phenylalanyl-tRNA--protein transferase</fullName>
        <ecNumber evidence="10 15">2.3.2.6</ecNumber>
    </recommendedName>
    <alternativeName>
        <fullName evidence="12 15">L/F-transferase</fullName>
    </alternativeName>
    <alternativeName>
        <fullName evidence="13 15">Leucyltransferase</fullName>
    </alternativeName>
    <alternativeName>
        <fullName evidence="14 15">Phenyalanyltransferase</fullName>
    </alternativeName>
</protein>
<proteinExistence type="inferred from homology"/>
<evidence type="ECO:0000256" key="9">
    <source>
        <dbReference type="ARBA" id="ARBA00061535"/>
    </source>
</evidence>
<evidence type="ECO:0000256" key="6">
    <source>
        <dbReference type="ARBA" id="ARBA00050652"/>
    </source>
</evidence>
<dbReference type="GO" id="GO:0030163">
    <property type="term" value="P:protein catabolic process"/>
    <property type="evidence" value="ECO:0007669"/>
    <property type="project" value="UniProtKB-UniRule"/>
</dbReference>
<dbReference type="AlphaFoldDB" id="A0A975BA53"/>
<evidence type="ECO:0000313" key="16">
    <source>
        <dbReference type="EMBL" id="QTA81565.1"/>
    </source>
</evidence>
<dbReference type="Pfam" id="PF03588">
    <property type="entry name" value="Leu_Phe_trans"/>
    <property type="match status" value="1"/>
</dbReference>
<dbReference type="GO" id="GO:0008914">
    <property type="term" value="F:leucyl-tRNA--protein transferase activity"/>
    <property type="evidence" value="ECO:0007669"/>
    <property type="project" value="UniProtKB-UniRule"/>
</dbReference>
<keyword evidence="2 15" id="KW-0963">Cytoplasm</keyword>
<evidence type="ECO:0000256" key="3">
    <source>
        <dbReference type="ARBA" id="ARBA00022679"/>
    </source>
</evidence>
<dbReference type="InterPro" id="IPR004616">
    <property type="entry name" value="Leu/Phe-tRNA_Trfase"/>
</dbReference>
<dbReference type="FunFam" id="3.30.70.3550:FF:000001">
    <property type="entry name" value="Leucyl/phenylalanyl-tRNA--protein transferase"/>
    <property type="match status" value="1"/>
</dbReference>
<sequence>MPVFQLSNKIGFPPPHLAEREGLLAVGGDLSLKRLILAYKMGIFPWYSEDDPIIWWSPDPRLILYPDELKISKSLKKILNKGIFQVTLDQAFDKVIMECAAVRSETGEGTWIVDEMIEAYCRLHRAGLAHSVETWINGHLAGGLYGVSLGKCFFGESMFMRVSNASKVAFVSLVQQLSRWSFDFIDCQVKTRHLMSFGAREVSRKVFLDQLQKSLKKKTLRGQWELDKH</sequence>
<evidence type="ECO:0000256" key="13">
    <source>
        <dbReference type="ARBA" id="ARBA00077165"/>
    </source>
</evidence>
<dbReference type="HAMAP" id="MF_00688">
    <property type="entry name" value="Leu_Phe_trans"/>
    <property type="match status" value="1"/>
</dbReference>
<keyword evidence="3 15" id="KW-0808">Transferase</keyword>
<comment type="catalytic activity">
    <reaction evidence="7 15">
        <text>N-terminal L-lysyl-[protein] + L-leucyl-tRNA(Leu) = N-terminal L-leucyl-L-lysyl-[protein] + tRNA(Leu) + H(+)</text>
        <dbReference type="Rhea" id="RHEA:12340"/>
        <dbReference type="Rhea" id="RHEA-COMP:9613"/>
        <dbReference type="Rhea" id="RHEA-COMP:9622"/>
        <dbReference type="Rhea" id="RHEA-COMP:12670"/>
        <dbReference type="Rhea" id="RHEA-COMP:12671"/>
        <dbReference type="ChEBI" id="CHEBI:15378"/>
        <dbReference type="ChEBI" id="CHEBI:65249"/>
        <dbReference type="ChEBI" id="CHEBI:78442"/>
        <dbReference type="ChEBI" id="CHEBI:78494"/>
        <dbReference type="ChEBI" id="CHEBI:133043"/>
        <dbReference type="EC" id="2.3.2.6"/>
    </reaction>
</comment>
<dbReference type="FunFam" id="3.40.630.70:FF:000001">
    <property type="entry name" value="Leucyl/phenylalanyl-tRNA--protein transferase"/>
    <property type="match status" value="1"/>
</dbReference>
<comment type="function">
    <text evidence="8 15">Functions in the N-end rule pathway of protein degradation where it conjugates Leu, Phe and, less efficiently, Met from aminoacyl-tRNAs to the N-termini of proteins containing an N-terminal arginine or lysine.</text>
</comment>
<keyword evidence="4 15" id="KW-0012">Acyltransferase</keyword>
<evidence type="ECO:0000256" key="7">
    <source>
        <dbReference type="ARBA" id="ARBA00051538"/>
    </source>
</evidence>
<dbReference type="InterPro" id="IPR042221">
    <property type="entry name" value="Leu/Phe-tRNA_Trfase_N"/>
</dbReference>
<dbReference type="PANTHER" id="PTHR30098">
    <property type="entry name" value="LEUCYL/PHENYLALANYL-TRNA--PROTEIN TRANSFERASE"/>
    <property type="match status" value="1"/>
</dbReference>
<dbReference type="EMBL" id="CP061799">
    <property type="protein sequence ID" value="QTA81565.1"/>
    <property type="molecule type" value="Genomic_DNA"/>
</dbReference>
<evidence type="ECO:0000256" key="15">
    <source>
        <dbReference type="HAMAP-Rule" id="MF_00688"/>
    </source>
</evidence>
<organism evidence="16 17">
    <name type="scientific">Desulfonema limicola</name>
    <dbReference type="NCBI Taxonomy" id="45656"/>
    <lineage>
        <taxon>Bacteria</taxon>
        <taxon>Pseudomonadati</taxon>
        <taxon>Thermodesulfobacteriota</taxon>
        <taxon>Desulfobacteria</taxon>
        <taxon>Desulfobacterales</taxon>
        <taxon>Desulfococcaceae</taxon>
        <taxon>Desulfonema</taxon>
    </lineage>
</organism>
<evidence type="ECO:0000256" key="11">
    <source>
        <dbReference type="ARBA" id="ARBA00074372"/>
    </source>
</evidence>
<comment type="catalytic activity">
    <reaction evidence="6 15">
        <text>N-terminal L-arginyl-[protein] + L-leucyl-tRNA(Leu) = N-terminal L-leucyl-L-arginyl-[protein] + tRNA(Leu) + H(+)</text>
        <dbReference type="Rhea" id="RHEA:50416"/>
        <dbReference type="Rhea" id="RHEA-COMP:9613"/>
        <dbReference type="Rhea" id="RHEA-COMP:9622"/>
        <dbReference type="Rhea" id="RHEA-COMP:12672"/>
        <dbReference type="Rhea" id="RHEA-COMP:12673"/>
        <dbReference type="ChEBI" id="CHEBI:15378"/>
        <dbReference type="ChEBI" id="CHEBI:64719"/>
        <dbReference type="ChEBI" id="CHEBI:78442"/>
        <dbReference type="ChEBI" id="CHEBI:78494"/>
        <dbReference type="ChEBI" id="CHEBI:133044"/>
        <dbReference type="EC" id="2.3.2.6"/>
    </reaction>
</comment>
<evidence type="ECO:0000256" key="4">
    <source>
        <dbReference type="ARBA" id="ARBA00023315"/>
    </source>
</evidence>
<name>A0A975BA53_9BACT</name>
<dbReference type="Proteomes" id="UP000663720">
    <property type="component" value="Chromosome"/>
</dbReference>
<dbReference type="EC" id="2.3.2.6" evidence="10 15"/>
<evidence type="ECO:0000256" key="10">
    <source>
        <dbReference type="ARBA" id="ARBA00066767"/>
    </source>
</evidence>
<evidence type="ECO:0000256" key="5">
    <source>
        <dbReference type="ARBA" id="ARBA00050607"/>
    </source>
</evidence>
<evidence type="ECO:0000256" key="2">
    <source>
        <dbReference type="ARBA" id="ARBA00022490"/>
    </source>
</evidence>
<dbReference type="Gene3D" id="3.30.70.3550">
    <property type="entry name" value="Leucyl/phenylalanyl-tRNA-protein transferase, N-terminal domain"/>
    <property type="match status" value="1"/>
</dbReference>
<evidence type="ECO:0000256" key="1">
    <source>
        <dbReference type="ARBA" id="ARBA00004496"/>
    </source>
</evidence>
<accession>A0A975BA53</accession>
<dbReference type="NCBIfam" id="TIGR00667">
    <property type="entry name" value="aat"/>
    <property type="match status" value="1"/>
</dbReference>